<evidence type="ECO:0000313" key="4">
    <source>
        <dbReference type="Proteomes" id="UP000702425"/>
    </source>
</evidence>
<gene>
    <name evidence="3" type="ORF">E5S67_05036</name>
</gene>
<keyword evidence="4" id="KW-1185">Reference proteome</keyword>
<sequence length="76" mass="8381">MHELDGRSGTIGKSSNRLQGMSDSERISVVLPTQAKKDLEKLCDLEKRSISNFVYLLIQDAIDQAKASGKLKSTDD</sequence>
<accession>A0ABX2D3Q1</accession>
<protein>
    <recommendedName>
        <fullName evidence="2">CopG-like ribbon-helix-helix domain-containing protein</fullName>
    </recommendedName>
</protein>
<evidence type="ECO:0000313" key="3">
    <source>
        <dbReference type="EMBL" id="NQE37267.1"/>
    </source>
</evidence>
<dbReference type="RefSeq" id="WP_216670707.1">
    <property type="nucleotide sequence ID" value="NZ_CAWPPK010000025.1"/>
</dbReference>
<proteinExistence type="predicted"/>
<dbReference type="EMBL" id="SRRZ01000120">
    <property type="protein sequence ID" value="NQE37267.1"/>
    <property type="molecule type" value="Genomic_DNA"/>
</dbReference>
<reference evidence="3 4" key="1">
    <citation type="journal article" date="2020" name="Sci. Rep.">
        <title>A novel cyanobacterial geosmin producer, revising GeoA distribution and dispersion patterns in Bacteria.</title>
        <authorList>
            <person name="Churro C."/>
            <person name="Semedo-Aguiar A.P."/>
            <person name="Silva A.D."/>
            <person name="Pereira-Leal J.B."/>
            <person name="Leite R.B."/>
        </authorList>
    </citation>
    <scope>NUCLEOTIDE SEQUENCE [LARGE SCALE GENOMIC DNA]</scope>
    <source>
        <strain evidence="3 4">IPMA8</strain>
    </source>
</reference>
<evidence type="ECO:0000256" key="1">
    <source>
        <dbReference type="SAM" id="MobiDB-lite"/>
    </source>
</evidence>
<dbReference type="Pfam" id="PF07878">
    <property type="entry name" value="RHH_5"/>
    <property type="match status" value="1"/>
</dbReference>
<dbReference type="InterPro" id="IPR012869">
    <property type="entry name" value="RHH_5"/>
</dbReference>
<evidence type="ECO:0000259" key="2">
    <source>
        <dbReference type="Pfam" id="PF07878"/>
    </source>
</evidence>
<dbReference type="Proteomes" id="UP000702425">
    <property type="component" value="Unassembled WGS sequence"/>
</dbReference>
<name>A0ABX2D3Q1_9CYAN</name>
<feature type="region of interest" description="Disordered" evidence="1">
    <location>
        <begin position="1"/>
        <end position="25"/>
    </location>
</feature>
<feature type="compositionally biased region" description="Polar residues" evidence="1">
    <location>
        <begin position="11"/>
        <end position="22"/>
    </location>
</feature>
<feature type="domain" description="CopG-like ribbon-helix-helix" evidence="2">
    <location>
        <begin position="24"/>
        <end position="66"/>
    </location>
</feature>
<comment type="caution">
    <text evidence="3">The sequence shown here is derived from an EMBL/GenBank/DDBJ whole genome shotgun (WGS) entry which is preliminary data.</text>
</comment>
<organism evidence="3 4">
    <name type="scientific">Microcoleus asticus IPMA8</name>
    <dbReference type="NCBI Taxonomy" id="2563858"/>
    <lineage>
        <taxon>Bacteria</taxon>
        <taxon>Bacillati</taxon>
        <taxon>Cyanobacteriota</taxon>
        <taxon>Cyanophyceae</taxon>
        <taxon>Oscillatoriophycideae</taxon>
        <taxon>Oscillatoriales</taxon>
        <taxon>Microcoleaceae</taxon>
        <taxon>Microcoleus</taxon>
        <taxon>Microcoleus asticus</taxon>
    </lineage>
</organism>